<evidence type="ECO:0000256" key="1">
    <source>
        <dbReference type="ARBA" id="ARBA00022679"/>
    </source>
</evidence>
<dbReference type="RefSeq" id="WP_093889714.1">
    <property type="nucleotide sequence ID" value="NZ_FOQY01000021.1"/>
</dbReference>
<dbReference type="PROSITE" id="PS51186">
    <property type="entry name" value="GNAT"/>
    <property type="match status" value="1"/>
</dbReference>
<keyword evidence="1 4" id="KW-0808">Transferase</keyword>
<evidence type="ECO:0000313" key="4">
    <source>
        <dbReference type="EMBL" id="SFK27942.1"/>
    </source>
</evidence>
<dbReference type="InterPro" id="IPR050832">
    <property type="entry name" value="Bact_Acetyltransf"/>
</dbReference>
<dbReference type="Pfam" id="PF00583">
    <property type="entry name" value="Acetyltransf_1"/>
    <property type="match status" value="1"/>
</dbReference>
<evidence type="ECO:0000256" key="2">
    <source>
        <dbReference type="ARBA" id="ARBA00023315"/>
    </source>
</evidence>
<dbReference type="InterPro" id="IPR016181">
    <property type="entry name" value="Acyl_CoA_acyltransferase"/>
</dbReference>
<sequence length="213" mass="23362">MEARMFAETDRAQLRALFSRAGEGAPTASLWGHEESEAAIYLDPYMDLEPSSLFVASVDGALVGYLAGCLDSAAFPSEGERIENAIRKYRLFFRRGPATFFARSLADLTVSKVRRRPTAGDFTDARWPSHLHINVAPEARGTGAADALMALWLDRLKAAGSPGCHLQTPAENTRAVRFFERAGFATHGPTPLVPGLRYEGRGVHQQTMVKNLR</sequence>
<accession>A0A1I3Y839</accession>
<organism evidence="4 5">
    <name type="scientific">Streptosporangium canum</name>
    <dbReference type="NCBI Taxonomy" id="324952"/>
    <lineage>
        <taxon>Bacteria</taxon>
        <taxon>Bacillati</taxon>
        <taxon>Actinomycetota</taxon>
        <taxon>Actinomycetes</taxon>
        <taxon>Streptosporangiales</taxon>
        <taxon>Streptosporangiaceae</taxon>
        <taxon>Streptosporangium</taxon>
    </lineage>
</organism>
<name>A0A1I3Y839_9ACTN</name>
<gene>
    <name evidence="4" type="ORF">SAMN05216275_12176</name>
</gene>
<evidence type="ECO:0000259" key="3">
    <source>
        <dbReference type="PROSITE" id="PS51186"/>
    </source>
</evidence>
<dbReference type="PANTHER" id="PTHR43877:SF2">
    <property type="entry name" value="AMINOALKYLPHOSPHONATE N-ACETYLTRANSFERASE-RELATED"/>
    <property type="match status" value="1"/>
</dbReference>
<evidence type="ECO:0000313" key="5">
    <source>
        <dbReference type="Proteomes" id="UP000199111"/>
    </source>
</evidence>
<dbReference type="GeneID" id="96301053"/>
<proteinExistence type="predicted"/>
<keyword evidence="5" id="KW-1185">Reference proteome</keyword>
<dbReference type="EMBL" id="FOQY01000021">
    <property type="protein sequence ID" value="SFK27942.1"/>
    <property type="molecule type" value="Genomic_DNA"/>
</dbReference>
<dbReference type="InterPro" id="IPR000182">
    <property type="entry name" value="GNAT_dom"/>
</dbReference>
<dbReference type="Proteomes" id="UP000199111">
    <property type="component" value="Unassembled WGS sequence"/>
</dbReference>
<dbReference type="PANTHER" id="PTHR43877">
    <property type="entry name" value="AMINOALKYLPHOSPHONATE N-ACETYLTRANSFERASE-RELATED-RELATED"/>
    <property type="match status" value="1"/>
</dbReference>
<feature type="domain" description="N-acetyltransferase" evidence="3">
    <location>
        <begin position="1"/>
        <end position="213"/>
    </location>
</feature>
<keyword evidence="2" id="KW-0012">Acyltransferase</keyword>
<protein>
    <submittedName>
        <fullName evidence="4">Acetyltransferase (GNAT) family protein</fullName>
    </submittedName>
</protein>
<dbReference type="SUPFAM" id="SSF55729">
    <property type="entry name" value="Acyl-CoA N-acyltransferases (Nat)"/>
    <property type="match status" value="1"/>
</dbReference>
<reference evidence="5" key="1">
    <citation type="submission" date="2016-10" db="EMBL/GenBank/DDBJ databases">
        <authorList>
            <person name="Varghese N."/>
            <person name="Submissions S."/>
        </authorList>
    </citation>
    <scope>NUCLEOTIDE SEQUENCE [LARGE SCALE GENOMIC DNA]</scope>
    <source>
        <strain evidence="5">CGMCC 4.2126</strain>
    </source>
</reference>
<dbReference type="GO" id="GO:0016747">
    <property type="term" value="F:acyltransferase activity, transferring groups other than amino-acyl groups"/>
    <property type="evidence" value="ECO:0007669"/>
    <property type="project" value="InterPro"/>
</dbReference>
<dbReference type="AlphaFoldDB" id="A0A1I3Y839"/>
<dbReference type="Gene3D" id="3.40.630.30">
    <property type="match status" value="1"/>
</dbReference>